<dbReference type="EMBL" id="CAJFDH010000005">
    <property type="protein sequence ID" value="CAD5223319.1"/>
    <property type="molecule type" value="Genomic_DNA"/>
</dbReference>
<comment type="caution">
    <text evidence="2">The sequence shown here is derived from an EMBL/GenBank/DDBJ whole genome shotgun (WGS) entry which is preliminary data.</text>
</comment>
<dbReference type="Proteomes" id="UP000614601">
    <property type="component" value="Unassembled WGS sequence"/>
</dbReference>
<dbReference type="EMBL" id="CAJFCW020000005">
    <property type="protein sequence ID" value="CAG9117510.1"/>
    <property type="molecule type" value="Genomic_DNA"/>
</dbReference>
<evidence type="ECO:0008006" key="4">
    <source>
        <dbReference type="Google" id="ProtNLM"/>
    </source>
</evidence>
<keyword evidence="3" id="KW-1185">Reference proteome</keyword>
<feature type="transmembrane region" description="Helical" evidence="1">
    <location>
        <begin position="58"/>
        <end position="83"/>
    </location>
</feature>
<dbReference type="Proteomes" id="UP000783686">
    <property type="component" value="Unassembled WGS sequence"/>
</dbReference>
<dbReference type="SUPFAM" id="SSF81321">
    <property type="entry name" value="Family A G protein-coupled receptor-like"/>
    <property type="match status" value="1"/>
</dbReference>
<protein>
    <recommendedName>
        <fullName evidence="4">G protein-coupled receptor</fullName>
    </recommendedName>
</protein>
<dbReference type="PANTHER" id="PTHR22943">
    <property type="entry name" value="7-TRANSMEMBRANE DOMAIN RECEPTOR C.ELEGANS"/>
    <property type="match status" value="1"/>
</dbReference>
<evidence type="ECO:0000313" key="3">
    <source>
        <dbReference type="Proteomes" id="UP000614601"/>
    </source>
</evidence>
<accession>A0A811L6I2</accession>
<keyword evidence="1" id="KW-1133">Transmembrane helix</keyword>
<dbReference type="PANTHER" id="PTHR22943:SF248">
    <property type="entry name" value="SEVEN TM RECEPTOR"/>
    <property type="match status" value="1"/>
</dbReference>
<evidence type="ECO:0000256" key="1">
    <source>
        <dbReference type="SAM" id="Phobius"/>
    </source>
</evidence>
<evidence type="ECO:0000313" key="2">
    <source>
        <dbReference type="EMBL" id="CAD5223319.1"/>
    </source>
</evidence>
<organism evidence="2 3">
    <name type="scientific">Bursaphelenchus okinawaensis</name>
    <dbReference type="NCBI Taxonomy" id="465554"/>
    <lineage>
        <taxon>Eukaryota</taxon>
        <taxon>Metazoa</taxon>
        <taxon>Ecdysozoa</taxon>
        <taxon>Nematoda</taxon>
        <taxon>Chromadorea</taxon>
        <taxon>Rhabditida</taxon>
        <taxon>Tylenchina</taxon>
        <taxon>Tylenchomorpha</taxon>
        <taxon>Aphelenchoidea</taxon>
        <taxon>Aphelenchoididae</taxon>
        <taxon>Bursaphelenchus</taxon>
    </lineage>
</organism>
<dbReference type="Gene3D" id="1.20.1070.10">
    <property type="entry name" value="Rhodopsin 7-helix transmembrane proteins"/>
    <property type="match status" value="1"/>
</dbReference>
<feature type="transmembrane region" description="Helical" evidence="1">
    <location>
        <begin position="89"/>
        <end position="112"/>
    </location>
</feature>
<feature type="transmembrane region" description="Helical" evidence="1">
    <location>
        <begin position="12"/>
        <end position="37"/>
    </location>
</feature>
<gene>
    <name evidence="2" type="ORF">BOKJ2_LOCUS10089</name>
</gene>
<dbReference type="InterPro" id="IPR019428">
    <property type="entry name" value="7TM_GPCR_serpentine_rcpt_Str"/>
</dbReference>
<keyword evidence="1" id="KW-0812">Transmembrane</keyword>
<proteinExistence type="predicted"/>
<name>A0A811L6I2_9BILA</name>
<keyword evidence="1" id="KW-0472">Membrane</keyword>
<reference evidence="2" key="1">
    <citation type="submission" date="2020-09" db="EMBL/GenBank/DDBJ databases">
        <authorList>
            <person name="Kikuchi T."/>
        </authorList>
    </citation>
    <scope>NUCLEOTIDE SEQUENCE</scope>
    <source>
        <strain evidence="2">SH1</strain>
    </source>
</reference>
<dbReference type="AlphaFoldDB" id="A0A811L6I2"/>
<dbReference type="Pfam" id="PF10326">
    <property type="entry name" value="7TM_GPCR_Str"/>
    <property type="match status" value="1"/>
</dbReference>
<sequence>MDTRHIYTIYHLGYTLLALGGSYIICVILAIKTVRLLRRNSATFSTRTKQLQQQMTKVLFMQAVLPVLVSIGPVFAVAIEAIFQVELHQFVQIVLLLLAWLPCLSPLATLCIMKPFHKTLKRVFSMPENSVVSHSTSVPSVI</sequence>